<keyword evidence="4" id="KW-1185">Reference proteome</keyword>
<organism evidence="2 3">
    <name type="scientific">Actinopolymorpha cephalotaxi</name>
    <dbReference type="NCBI Taxonomy" id="504797"/>
    <lineage>
        <taxon>Bacteria</taxon>
        <taxon>Bacillati</taxon>
        <taxon>Actinomycetota</taxon>
        <taxon>Actinomycetes</taxon>
        <taxon>Propionibacteriales</taxon>
        <taxon>Actinopolymorphaceae</taxon>
        <taxon>Actinopolymorpha</taxon>
    </lineage>
</organism>
<protein>
    <submittedName>
        <fullName evidence="2">Uncharacterized protein</fullName>
    </submittedName>
</protein>
<evidence type="ECO:0000313" key="1">
    <source>
        <dbReference type="EMBL" id="NYH86282.1"/>
    </source>
</evidence>
<accession>A0A1I3CJH5</accession>
<name>A0A1I3CJH5_9ACTN</name>
<dbReference type="EMBL" id="JACBZA010000001">
    <property type="protein sequence ID" value="NYH86282.1"/>
    <property type="molecule type" value="Genomic_DNA"/>
</dbReference>
<sequence length="50" mass="5284">MKCDLSPLVGVFLSGLPGVCPAPVGTPLRGPVLGCRRMVDPQVDHHKTTM</sequence>
<proteinExistence type="predicted"/>
<evidence type="ECO:0000313" key="2">
    <source>
        <dbReference type="EMBL" id="SFH74637.1"/>
    </source>
</evidence>
<dbReference type="AlphaFoldDB" id="A0A1I3CJH5"/>
<evidence type="ECO:0000313" key="4">
    <source>
        <dbReference type="Proteomes" id="UP000533017"/>
    </source>
</evidence>
<reference evidence="1 4" key="2">
    <citation type="submission" date="2020-07" db="EMBL/GenBank/DDBJ databases">
        <title>Sequencing the genomes of 1000 actinobacteria strains.</title>
        <authorList>
            <person name="Klenk H.-P."/>
        </authorList>
    </citation>
    <scope>NUCLEOTIDE SEQUENCE [LARGE SCALE GENOMIC DNA]</scope>
    <source>
        <strain evidence="1 4">DSM 45117</strain>
    </source>
</reference>
<evidence type="ECO:0000313" key="3">
    <source>
        <dbReference type="Proteomes" id="UP000199052"/>
    </source>
</evidence>
<dbReference type="EMBL" id="FOOI01000039">
    <property type="protein sequence ID" value="SFH74637.1"/>
    <property type="molecule type" value="Genomic_DNA"/>
</dbReference>
<dbReference type="Proteomes" id="UP000533017">
    <property type="component" value="Unassembled WGS sequence"/>
</dbReference>
<reference evidence="2 3" key="1">
    <citation type="submission" date="2016-10" db="EMBL/GenBank/DDBJ databases">
        <authorList>
            <person name="de Groot N.N."/>
        </authorList>
    </citation>
    <scope>NUCLEOTIDE SEQUENCE [LARGE SCALE GENOMIC DNA]</scope>
    <source>
        <strain evidence="2 3">CPCC 202808</strain>
    </source>
</reference>
<gene>
    <name evidence="1" type="ORF">FHR37_005133</name>
    <name evidence="2" type="ORF">SAMN05421678_1392</name>
</gene>
<dbReference type="Proteomes" id="UP000199052">
    <property type="component" value="Unassembled WGS sequence"/>
</dbReference>